<dbReference type="AlphaFoldDB" id="A0A1D1VZQ8"/>
<organism evidence="2 3">
    <name type="scientific">Ramazzottius varieornatus</name>
    <name type="common">Water bear</name>
    <name type="synonym">Tardigrade</name>
    <dbReference type="NCBI Taxonomy" id="947166"/>
    <lineage>
        <taxon>Eukaryota</taxon>
        <taxon>Metazoa</taxon>
        <taxon>Ecdysozoa</taxon>
        <taxon>Tardigrada</taxon>
        <taxon>Eutardigrada</taxon>
        <taxon>Parachela</taxon>
        <taxon>Hypsibioidea</taxon>
        <taxon>Ramazzottiidae</taxon>
        <taxon>Ramazzottius</taxon>
    </lineage>
</organism>
<reference evidence="2 3" key="1">
    <citation type="journal article" date="2016" name="Nat. Commun.">
        <title>Extremotolerant tardigrade genome and improved radiotolerance of human cultured cells by tardigrade-unique protein.</title>
        <authorList>
            <person name="Hashimoto T."/>
            <person name="Horikawa D.D."/>
            <person name="Saito Y."/>
            <person name="Kuwahara H."/>
            <person name="Kozuka-Hata H."/>
            <person name="Shin-I T."/>
            <person name="Minakuchi Y."/>
            <person name="Ohishi K."/>
            <person name="Motoyama A."/>
            <person name="Aizu T."/>
            <person name="Enomoto A."/>
            <person name="Kondo K."/>
            <person name="Tanaka S."/>
            <person name="Hara Y."/>
            <person name="Koshikawa S."/>
            <person name="Sagara H."/>
            <person name="Miura T."/>
            <person name="Yokobori S."/>
            <person name="Miyagawa K."/>
            <person name="Suzuki Y."/>
            <person name="Kubo T."/>
            <person name="Oyama M."/>
            <person name="Kohara Y."/>
            <person name="Fujiyama A."/>
            <person name="Arakawa K."/>
            <person name="Katayama T."/>
            <person name="Toyoda A."/>
            <person name="Kunieda T."/>
        </authorList>
    </citation>
    <scope>NUCLEOTIDE SEQUENCE [LARGE SCALE GENOMIC DNA]</scope>
    <source>
        <strain evidence="2 3">YOKOZUNA-1</strain>
    </source>
</reference>
<feature type="region of interest" description="Disordered" evidence="1">
    <location>
        <begin position="20"/>
        <end position="84"/>
    </location>
</feature>
<proteinExistence type="predicted"/>
<evidence type="ECO:0000313" key="3">
    <source>
        <dbReference type="Proteomes" id="UP000186922"/>
    </source>
</evidence>
<evidence type="ECO:0000256" key="1">
    <source>
        <dbReference type="SAM" id="MobiDB-lite"/>
    </source>
</evidence>
<comment type="caution">
    <text evidence="2">The sequence shown here is derived from an EMBL/GenBank/DDBJ whole genome shotgun (WGS) entry which is preliminary data.</text>
</comment>
<evidence type="ECO:0000313" key="2">
    <source>
        <dbReference type="EMBL" id="GAV05338.1"/>
    </source>
</evidence>
<gene>
    <name evidence="2" type="primary">RvY_15487-1</name>
    <name evidence="2" type="synonym">RvY_15487.1</name>
    <name evidence="2" type="ORF">RvY_15487</name>
</gene>
<sequence>MSLPVPVLAPASTSRSNVTVNDILRIPTPGDHAEQERKATEERIGVEDLQDQSDVGTGGQSKGPGNDKGEPSSIKVPCEVLYTK</sequence>
<dbReference type="EMBL" id="BDGG01000012">
    <property type="protein sequence ID" value="GAV05338.1"/>
    <property type="molecule type" value="Genomic_DNA"/>
</dbReference>
<dbReference type="Proteomes" id="UP000186922">
    <property type="component" value="Unassembled WGS sequence"/>
</dbReference>
<protein>
    <submittedName>
        <fullName evidence="2">Uncharacterized protein</fullName>
    </submittedName>
</protein>
<name>A0A1D1VZQ8_RAMVA</name>
<accession>A0A1D1VZQ8</accession>
<keyword evidence="3" id="KW-1185">Reference proteome</keyword>
<feature type="compositionally biased region" description="Basic and acidic residues" evidence="1">
    <location>
        <begin position="31"/>
        <end position="46"/>
    </location>
</feature>